<dbReference type="Proteomes" id="UP000799539">
    <property type="component" value="Unassembled WGS sequence"/>
</dbReference>
<keyword evidence="4" id="KW-0804">Transcription</keyword>
<keyword evidence="2" id="KW-0678">Repressor</keyword>
<feature type="compositionally biased region" description="Polar residues" evidence="6">
    <location>
        <begin position="96"/>
        <end position="115"/>
    </location>
</feature>
<feature type="compositionally biased region" description="Low complexity" evidence="6">
    <location>
        <begin position="596"/>
        <end position="610"/>
    </location>
</feature>
<protein>
    <recommendedName>
        <fullName evidence="9">Transcriptional regulatory protein DEP1</fullName>
    </recommendedName>
</protein>
<evidence type="ECO:0000256" key="2">
    <source>
        <dbReference type="ARBA" id="ARBA00022491"/>
    </source>
</evidence>
<dbReference type="GO" id="GO:0005654">
    <property type="term" value="C:nucleoplasm"/>
    <property type="evidence" value="ECO:0007669"/>
    <property type="project" value="UniProtKB-ARBA"/>
</dbReference>
<feature type="compositionally biased region" description="Polar residues" evidence="6">
    <location>
        <begin position="30"/>
        <end position="41"/>
    </location>
</feature>
<organism evidence="7 8">
    <name type="scientific">Cercospora zeae-maydis SCOH1-5</name>
    <dbReference type="NCBI Taxonomy" id="717836"/>
    <lineage>
        <taxon>Eukaryota</taxon>
        <taxon>Fungi</taxon>
        <taxon>Dikarya</taxon>
        <taxon>Ascomycota</taxon>
        <taxon>Pezizomycotina</taxon>
        <taxon>Dothideomycetes</taxon>
        <taxon>Dothideomycetidae</taxon>
        <taxon>Mycosphaerellales</taxon>
        <taxon>Mycosphaerellaceae</taxon>
        <taxon>Cercospora</taxon>
    </lineage>
</organism>
<evidence type="ECO:0000313" key="8">
    <source>
        <dbReference type="Proteomes" id="UP000799539"/>
    </source>
</evidence>
<evidence type="ECO:0008006" key="9">
    <source>
        <dbReference type="Google" id="ProtNLM"/>
    </source>
</evidence>
<feature type="region of interest" description="Disordered" evidence="6">
    <location>
        <begin position="539"/>
        <end position="625"/>
    </location>
</feature>
<dbReference type="InterPro" id="IPR013907">
    <property type="entry name" value="Sds3"/>
</dbReference>
<feature type="compositionally biased region" description="Basic residues" evidence="6">
    <location>
        <begin position="258"/>
        <end position="270"/>
    </location>
</feature>
<gene>
    <name evidence="7" type="ORF">CERZMDRAFT_105302</name>
</gene>
<dbReference type="PANTHER" id="PTHR21964">
    <property type="entry name" value="BREAST CANCER METASTASIS-SUPPRESSOR 1"/>
    <property type="match status" value="1"/>
</dbReference>
<sequence>MATPPARHSQNLDQSSTAVGTSARAPPSPTRSDNPRPSISPLSAKASPVALRDHATRDNLARGEEDGFGAPGGDRDDDDNRSSSLSEPEDDLEVDAQQNGASGALSTNEELSAHQSLEVDSEAETERLDQTPHKARKQLEDTGRTPSKLNQAAAPDDDLSDPPSPLPTGPGATSSTGTTDTIGKKRKRSDTADSSLSSANSALAESPRKRSHSAPDDAAAQEDTADVDDADRDVADDILEVAEPEHPEPPTSPVKGTGKAKRGPKPKGKGKRDTTKDTEVENVDTLEPTAEQSAEAAAKAEEEMKHKPAATIAFEELAKQFAAFREKMVNEKLATTNAELESLNQADSKHPEYLRQVACIDARKAKQENEAHAYYKFKLESLRRTTLGERSQIHSQYFQHIRQLREDVMQQLGDDWYKIQNERRQSNQQEDENYIYKFPTKKADQLKQQAKYNQEVSVLSGVAKYVGFPAAPDITGADRDMLEDDLRAMKISRRVAQPASHPRPVYFPNRTGLVQPQSERLAHEQFIEQNAWARPQGPIHNHLAPNIAHTPDWAEPNNGSKHLLNNVGGAPGYTTPLPQRRSVVEHSSAGTVPANSDPAEPPSSALAAPPTIDRRLPDKDPSPLNMNKHRHYGAEFTGYRSISGASTIEAPGSTEKEYRTAIAGGPLKEHPESQRIFDTSQLQRQVAEVRRQHEPYGQAPIQAQDSGTSVL</sequence>
<dbReference type="AlphaFoldDB" id="A0A6A6FNV1"/>
<name>A0A6A6FNV1_9PEZI</name>
<evidence type="ECO:0000256" key="5">
    <source>
        <dbReference type="ARBA" id="ARBA00023242"/>
    </source>
</evidence>
<feature type="compositionally biased region" description="Basic and acidic residues" evidence="6">
    <location>
        <begin position="124"/>
        <end position="143"/>
    </location>
</feature>
<evidence type="ECO:0000256" key="6">
    <source>
        <dbReference type="SAM" id="MobiDB-lite"/>
    </source>
</evidence>
<evidence type="ECO:0000256" key="4">
    <source>
        <dbReference type="ARBA" id="ARBA00023163"/>
    </source>
</evidence>
<keyword evidence="8" id="KW-1185">Reference proteome</keyword>
<proteinExistence type="predicted"/>
<feature type="compositionally biased region" description="Low complexity" evidence="6">
    <location>
        <begin position="169"/>
        <end position="181"/>
    </location>
</feature>
<dbReference type="GO" id="GO:0010468">
    <property type="term" value="P:regulation of gene expression"/>
    <property type="evidence" value="ECO:0007669"/>
    <property type="project" value="UniProtKB-ARBA"/>
</dbReference>
<feature type="region of interest" description="Disordered" evidence="6">
    <location>
        <begin position="690"/>
        <end position="711"/>
    </location>
</feature>
<feature type="compositionally biased region" description="Polar residues" evidence="6">
    <location>
        <begin position="701"/>
        <end position="711"/>
    </location>
</feature>
<dbReference type="EMBL" id="ML992667">
    <property type="protein sequence ID" value="KAF2214868.1"/>
    <property type="molecule type" value="Genomic_DNA"/>
</dbReference>
<dbReference type="Pfam" id="PF08598">
    <property type="entry name" value="Sds3"/>
    <property type="match status" value="1"/>
</dbReference>
<feature type="compositionally biased region" description="Polar residues" evidence="6">
    <location>
        <begin position="8"/>
        <end position="20"/>
    </location>
</feature>
<reference evidence="7" key="1">
    <citation type="journal article" date="2020" name="Stud. Mycol.">
        <title>101 Dothideomycetes genomes: a test case for predicting lifestyles and emergence of pathogens.</title>
        <authorList>
            <person name="Haridas S."/>
            <person name="Albert R."/>
            <person name="Binder M."/>
            <person name="Bloem J."/>
            <person name="Labutti K."/>
            <person name="Salamov A."/>
            <person name="Andreopoulos B."/>
            <person name="Baker S."/>
            <person name="Barry K."/>
            <person name="Bills G."/>
            <person name="Bluhm B."/>
            <person name="Cannon C."/>
            <person name="Castanera R."/>
            <person name="Culley D."/>
            <person name="Daum C."/>
            <person name="Ezra D."/>
            <person name="Gonzalez J."/>
            <person name="Henrissat B."/>
            <person name="Kuo A."/>
            <person name="Liang C."/>
            <person name="Lipzen A."/>
            <person name="Lutzoni F."/>
            <person name="Magnuson J."/>
            <person name="Mondo S."/>
            <person name="Nolan M."/>
            <person name="Ohm R."/>
            <person name="Pangilinan J."/>
            <person name="Park H.-J."/>
            <person name="Ramirez L."/>
            <person name="Alfaro M."/>
            <person name="Sun H."/>
            <person name="Tritt A."/>
            <person name="Yoshinaga Y."/>
            <person name="Zwiers L.-H."/>
            <person name="Turgeon B."/>
            <person name="Goodwin S."/>
            <person name="Spatafora J."/>
            <person name="Crous P."/>
            <person name="Grigoriev I."/>
        </authorList>
    </citation>
    <scope>NUCLEOTIDE SEQUENCE</scope>
    <source>
        <strain evidence="7">SCOH1-5</strain>
    </source>
</reference>
<feature type="compositionally biased region" description="Acidic residues" evidence="6">
    <location>
        <begin position="219"/>
        <end position="242"/>
    </location>
</feature>
<feature type="compositionally biased region" description="Basic and acidic residues" evidence="6">
    <location>
        <begin position="51"/>
        <end position="65"/>
    </location>
</feature>
<feature type="compositionally biased region" description="Low complexity" evidence="6">
    <location>
        <begin position="192"/>
        <end position="205"/>
    </location>
</feature>
<feature type="compositionally biased region" description="Basic and acidic residues" evidence="6">
    <location>
        <begin position="612"/>
        <end position="621"/>
    </location>
</feature>
<keyword evidence="3" id="KW-0805">Transcription regulation</keyword>
<dbReference type="OrthoDB" id="20886at2759"/>
<evidence type="ECO:0000256" key="1">
    <source>
        <dbReference type="ARBA" id="ARBA00004123"/>
    </source>
</evidence>
<keyword evidence="5" id="KW-0539">Nucleus</keyword>
<evidence type="ECO:0000256" key="3">
    <source>
        <dbReference type="ARBA" id="ARBA00023015"/>
    </source>
</evidence>
<accession>A0A6A6FNV1</accession>
<evidence type="ECO:0000313" key="7">
    <source>
        <dbReference type="EMBL" id="KAF2214868.1"/>
    </source>
</evidence>
<comment type="subcellular location">
    <subcellularLocation>
        <location evidence="1">Nucleus</location>
    </subcellularLocation>
</comment>
<dbReference type="SMART" id="SM01401">
    <property type="entry name" value="Sds3"/>
    <property type="match status" value="1"/>
</dbReference>
<feature type="region of interest" description="Disordered" evidence="6">
    <location>
        <begin position="1"/>
        <end position="307"/>
    </location>
</feature>